<reference evidence="13" key="2">
    <citation type="submission" date="2022-01" db="EMBL/GenBank/DDBJ databases">
        <authorList>
            <person name="Yamashiro T."/>
            <person name="Shiraishi A."/>
            <person name="Satake H."/>
            <person name="Nakayama K."/>
        </authorList>
    </citation>
    <scope>NUCLEOTIDE SEQUENCE</scope>
</reference>
<keyword evidence="9" id="KW-0793">Thylakoid</keyword>
<dbReference type="EMBL" id="BQNB010013885">
    <property type="protein sequence ID" value="GJT21403.1"/>
    <property type="molecule type" value="Genomic_DNA"/>
</dbReference>
<dbReference type="PANTHER" id="PTHR34369:SF2">
    <property type="entry name" value="PHOTOSYSTEM II 10 KDA POLYPEPTIDE, CHLOROPLASTIC"/>
    <property type="match status" value="1"/>
</dbReference>
<keyword evidence="5" id="KW-0150">Chloroplast</keyword>
<keyword evidence="10" id="KW-0472">Membrane</keyword>
<name>A0ABQ5C5V8_9ASTR</name>
<evidence type="ECO:0000256" key="10">
    <source>
        <dbReference type="ARBA" id="ARBA00023136"/>
    </source>
</evidence>
<evidence type="ECO:0000256" key="1">
    <source>
        <dbReference type="ARBA" id="ARBA00002966"/>
    </source>
</evidence>
<organism evidence="13 14">
    <name type="scientific">Tanacetum coccineum</name>
    <dbReference type="NCBI Taxonomy" id="301880"/>
    <lineage>
        <taxon>Eukaryota</taxon>
        <taxon>Viridiplantae</taxon>
        <taxon>Streptophyta</taxon>
        <taxon>Embryophyta</taxon>
        <taxon>Tracheophyta</taxon>
        <taxon>Spermatophyta</taxon>
        <taxon>Magnoliopsida</taxon>
        <taxon>eudicotyledons</taxon>
        <taxon>Gunneridae</taxon>
        <taxon>Pentapetalae</taxon>
        <taxon>asterids</taxon>
        <taxon>campanulids</taxon>
        <taxon>Asterales</taxon>
        <taxon>Asteraceae</taxon>
        <taxon>Asteroideae</taxon>
        <taxon>Anthemideae</taxon>
        <taxon>Anthemidinae</taxon>
        <taxon>Tanacetum</taxon>
    </lineage>
</organism>
<keyword evidence="6" id="KW-0602">Photosynthesis</keyword>
<accession>A0ABQ5C5V8</accession>
<keyword evidence="11" id="KW-0604">Photosystem II</keyword>
<reference evidence="13" key="1">
    <citation type="journal article" date="2022" name="Int. J. Mol. Sci.">
        <title>Draft Genome of Tanacetum Coccineum: Genomic Comparison of Closely Related Tanacetum-Family Plants.</title>
        <authorList>
            <person name="Yamashiro T."/>
            <person name="Shiraishi A."/>
            <person name="Nakayama K."/>
            <person name="Satake H."/>
        </authorList>
    </citation>
    <scope>NUCLEOTIDE SEQUENCE</scope>
</reference>
<comment type="function">
    <text evidence="1">Associated with the oxygen-evolving complex of photosystem II.</text>
</comment>
<dbReference type="Proteomes" id="UP001151760">
    <property type="component" value="Unassembled WGS sequence"/>
</dbReference>
<evidence type="ECO:0000313" key="14">
    <source>
        <dbReference type="Proteomes" id="UP001151760"/>
    </source>
</evidence>
<keyword evidence="7" id="KW-0934">Plastid</keyword>
<gene>
    <name evidence="13" type="ORF">Tco_0891340</name>
</gene>
<evidence type="ECO:0000256" key="4">
    <source>
        <dbReference type="ARBA" id="ARBA00018725"/>
    </source>
</evidence>
<dbReference type="InterPro" id="IPR006814">
    <property type="entry name" value="PSII_PsbR"/>
</dbReference>
<feature type="region of interest" description="Disordered" evidence="12">
    <location>
        <begin position="152"/>
        <end position="173"/>
    </location>
</feature>
<evidence type="ECO:0000256" key="12">
    <source>
        <dbReference type="SAM" id="MobiDB-lite"/>
    </source>
</evidence>
<protein>
    <recommendedName>
        <fullName evidence="4">Photosystem II 10 kDa polypeptide, chloroplastic</fullName>
    </recommendedName>
</protein>
<evidence type="ECO:0000256" key="9">
    <source>
        <dbReference type="ARBA" id="ARBA00023078"/>
    </source>
</evidence>
<sequence length="284" mass="31191">MAATIMSSSLSLKPSTVTIKKHAAKGLPSLTKTLFTVRASDVKKIKTDQPFSIGGGMALKDGKDTSGRKPKCPMLKPSNYSLWAIRMQIQFRRRGDGGFNQSRGQENNFKKETDSNSNKFSIKERRTDLIEEDLEPTLLMAIVEETPGSFVNQEESRRVGSENLDGGVTESMSRPGIKEDIYAARTPIGRQSVGSITNQKHDQSGFMIDHNNEGGSNQKNIDLPGCKDDHKHYKKSKQYPIYSEEWSPSGDVYVGGTTGLLIWAVTLAGILRGGALLVYSTSAQ</sequence>
<evidence type="ECO:0000313" key="13">
    <source>
        <dbReference type="EMBL" id="GJT21403.1"/>
    </source>
</evidence>
<comment type="caution">
    <text evidence="13">The sequence shown here is derived from an EMBL/GenBank/DDBJ whole genome shotgun (WGS) entry which is preliminary data.</text>
</comment>
<comment type="similarity">
    <text evidence="3">Belongs to the psbR family.</text>
</comment>
<feature type="region of interest" description="Disordered" evidence="12">
    <location>
        <begin position="95"/>
        <end position="120"/>
    </location>
</feature>
<proteinExistence type="inferred from homology"/>
<evidence type="ECO:0000256" key="11">
    <source>
        <dbReference type="ARBA" id="ARBA00023276"/>
    </source>
</evidence>
<evidence type="ECO:0000256" key="8">
    <source>
        <dbReference type="ARBA" id="ARBA00022946"/>
    </source>
</evidence>
<comment type="subcellular location">
    <subcellularLocation>
        <location evidence="2">Plastid</location>
        <location evidence="2">Chloroplast thylakoid membrane</location>
    </subcellularLocation>
</comment>
<dbReference type="PANTHER" id="PTHR34369">
    <property type="entry name" value="PHOTOSYSTEM II 10 KDA POLYPEPTIDE, CHLOROPLASTIC"/>
    <property type="match status" value="1"/>
</dbReference>
<evidence type="ECO:0000256" key="7">
    <source>
        <dbReference type="ARBA" id="ARBA00022640"/>
    </source>
</evidence>
<keyword evidence="14" id="KW-1185">Reference proteome</keyword>
<evidence type="ECO:0000256" key="2">
    <source>
        <dbReference type="ARBA" id="ARBA00004334"/>
    </source>
</evidence>
<evidence type="ECO:0000256" key="6">
    <source>
        <dbReference type="ARBA" id="ARBA00022531"/>
    </source>
</evidence>
<keyword evidence="8" id="KW-0809">Transit peptide</keyword>
<dbReference type="Pfam" id="PF04725">
    <property type="entry name" value="PsbR"/>
    <property type="match status" value="1"/>
</dbReference>
<evidence type="ECO:0000256" key="3">
    <source>
        <dbReference type="ARBA" id="ARBA00006659"/>
    </source>
</evidence>
<evidence type="ECO:0000256" key="5">
    <source>
        <dbReference type="ARBA" id="ARBA00022528"/>
    </source>
</evidence>